<protein>
    <recommendedName>
        <fullName evidence="3">HPr kinase</fullName>
    </recommendedName>
</protein>
<proteinExistence type="predicted"/>
<dbReference type="Pfam" id="PF05402">
    <property type="entry name" value="PqqD"/>
    <property type="match status" value="1"/>
</dbReference>
<dbReference type="EMBL" id="JEMY01000013">
    <property type="protein sequence ID" value="EXI89743.1"/>
    <property type="molecule type" value="Genomic_DNA"/>
</dbReference>
<evidence type="ECO:0000313" key="2">
    <source>
        <dbReference type="Proteomes" id="UP000022141"/>
    </source>
</evidence>
<evidence type="ECO:0000313" key="1">
    <source>
        <dbReference type="EMBL" id="EXI89743.1"/>
    </source>
</evidence>
<dbReference type="Gene3D" id="1.10.10.1150">
    <property type="entry name" value="Coenzyme PQQ synthesis protein D (PqqD)"/>
    <property type="match status" value="1"/>
</dbReference>
<keyword evidence="2" id="KW-1185">Reference proteome</keyword>
<dbReference type="InterPro" id="IPR041881">
    <property type="entry name" value="PqqD_sf"/>
</dbReference>
<comment type="caution">
    <text evidence="1">The sequence shown here is derived from an EMBL/GenBank/DDBJ whole genome shotgun (WGS) entry which is preliminary data.</text>
</comment>
<dbReference type="PATRIC" id="fig|1454004.3.peg.1286"/>
<dbReference type="InterPro" id="IPR027417">
    <property type="entry name" value="P-loop_NTPase"/>
</dbReference>
<dbReference type="Proteomes" id="UP000022141">
    <property type="component" value="Unassembled WGS sequence"/>
</dbReference>
<reference evidence="1" key="1">
    <citation type="submission" date="2014-02" db="EMBL/GenBank/DDBJ databases">
        <title>Expanding our view of genomic diversity in Candidatus Accumulibacter clades.</title>
        <authorList>
            <person name="Skennerton C.T."/>
            <person name="Barr J.J."/>
            <person name="Slater F.R."/>
            <person name="Bond P.L."/>
            <person name="Tyson G.W."/>
        </authorList>
    </citation>
    <scope>NUCLEOTIDE SEQUENCE [LARGE SCALE GENOMIC DNA]</scope>
</reference>
<evidence type="ECO:0008006" key="3">
    <source>
        <dbReference type="Google" id="ProtNLM"/>
    </source>
</evidence>
<dbReference type="STRING" id="1454004.AW11_01233"/>
<sequence length="391" mass="42758">MTEKIASYPQESFLCPLGCAWVVYYPLADKLLILNETAKVVWDLLSQGCEAPEITSALAGHFGIPEKQAAQDVAQLLADLTDCPTGCDGEKTDACEAYSLKPQECTVNRNASVDCGTFRFGKSKIRILSVTKELDESFFLRFQHRAIDDDGADVLEISAGDSSYRLTFRNRTIAQATTITRTMSHLVEFLLAQEHPHKPLLAYCHAAAVSHRGRAVLMPGNSGVGKSTLTGFLVAHDFSYLGDDMIAIGEDAMSLFPLPTCLSIKAGSWALLEPFYPALPKLATLNRYGRSARYIDPPGNYEVLSSAAVPAAIVFPAFSEGAATRLAPWQPHQTMIRLLEANVRLSGWGAATEDQLARFVRFVEQTPAYELSYSELPEAMKAIEELLGSQP</sequence>
<dbReference type="SUPFAM" id="SSF53795">
    <property type="entry name" value="PEP carboxykinase-like"/>
    <property type="match status" value="1"/>
</dbReference>
<dbReference type="AlphaFoldDB" id="A0A011P464"/>
<dbReference type="Gene3D" id="3.40.50.300">
    <property type="entry name" value="P-loop containing nucleotide triphosphate hydrolases"/>
    <property type="match status" value="1"/>
</dbReference>
<accession>A0A011P464</accession>
<dbReference type="InterPro" id="IPR008792">
    <property type="entry name" value="PQQD"/>
</dbReference>
<organism evidence="1 2">
    <name type="scientific">Accumulibacter regalis</name>
    <dbReference type="NCBI Taxonomy" id="522306"/>
    <lineage>
        <taxon>Bacteria</taxon>
        <taxon>Pseudomonadati</taxon>
        <taxon>Pseudomonadota</taxon>
        <taxon>Betaproteobacteria</taxon>
        <taxon>Candidatus Accumulibacter</taxon>
    </lineage>
</organism>
<name>A0A011P464_ACCRE</name>
<gene>
    <name evidence="1" type="ORF">AW11_01233</name>
</gene>
<dbReference type="eggNOG" id="COG1618">
    <property type="taxonomic scope" value="Bacteria"/>
</dbReference>